<gene>
    <name evidence="3" type="ORF">EV691_1576</name>
</gene>
<proteinExistence type="predicted"/>
<dbReference type="InterPro" id="IPR004864">
    <property type="entry name" value="LEA_2"/>
</dbReference>
<name>A0A4R1P1N9_9GAMM</name>
<sequence length="167" mass="18761">MYLRASKARVFSLWLMTLLASTAASTSWADEAFLPPVMELTQVEISKAGLLEQDFVLHFRISNPNESKLPVRGLAYKVQLEDLELVSNGESRQSFTVPAYGHQEFEVPVTTNLWRRMKPLVKLLKKAETPIAYQVSGEVKTGRLFGRKVPFSHNGELTHGEMLASNP</sequence>
<protein>
    <submittedName>
        <fullName evidence="3">LEA14-like dessication related protein</fullName>
    </submittedName>
</protein>
<evidence type="ECO:0000313" key="4">
    <source>
        <dbReference type="Proteomes" id="UP000295169"/>
    </source>
</evidence>
<dbReference type="SMART" id="SM00769">
    <property type="entry name" value="WHy"/>
    <property type="match status" value="1"/>
</dbReference>
<accession>A0A4R1P1N9</accession>
<reference evidence="3 4" key="1">
    <citation type="submission" date="2019-03" db="EMBL/GenBank/DDBJ databases">
        <title>Genomic Encyclopedia of Type Strains, Phase IV (KMG-IV): sequencing the most valuable type-strain genomes for metagenomic binning, comparative biology and taxonomic classification.</title>
        <authorList>
            <person name="Goeker M."/>
        </authorList>
    </citation>
    <scope>NUCLEOTIDE SEQUENCE [LARGE SCALE GENOMIC DNA]</scope>
    <source>
        <strain evidence="3 4">DSM 2286</strain>
    </source>
</reference>
<dbReference type="Proteomes" id="UP000295169">
    <property type="component" value="Unassembled WGS sequence"/>
</dbReference>
<organism evidence="3 4">
    <name type="scientific">Azotobacter chroococcum</name>
    <dbReference type="NCBI Taxonomy" id="353"/>
    <lineage>
        <taxon>Bacteria</taxon>
        <taxon>Pseudomonadati</taxon>
        <taxon>Pseudomonadota</taxon>
        <taxon>Gammaproteobacteria</taxon>
        <taxon>Pseudomonadales</taxon>
        <taxon>Pseudomonadaceae</taxon>
        <taxon>Azotobacter</taxon>
    </lineage>
</organism>
<keyword evidence="1" id="KW-0732">Signal</keyword>
<dbReference type="Pfam" id="PF03168">
    <property type="entry name" value="LEA_2"/>
    <property type="match status" value="1"/>
</dbReference>
<dbReference type="InterPro" id="IPR013990">
    <property type="entry name" value="WHy-dom"/>
</dbReference>
<feature type="chain" id="PRO_5020549471" evidence="1">
    <location>
        <begin position="30"/>
        <end position="167"/>
    </location>
</feature>
<feature type="signal peptide" evidence="1">
    <location>
        <begin position="1"/>
        <end position="29"/>
    </location>
</feature>
<evidence type="ECO:0000313" key="3">
    <source>
        <dbReference type="EMBL" id="TCL15563.1"/>
    </source>
</evidence>
<feature type="domain" description="Water stress and hypersensitive response" evidence="2">
    <location>
        <begin position="38"/>
        <end position="158"/>
    </location>
</feature>
<dbReference type="SUPFAM" id="SSF117070">
    <property type="entry name" value="LEA14-like"/>
    <property type="match status" value="1"/>
</dbReference>
<evidence type="ECO:0000256" key="1">
    <source>
        <dbReference type="SAM" id="SignalP"/>
    </source>
</evidence>
<dbReference type="RefSeq" id="WP_131301114.1">
    <property type="nucleotide sequence ID" value="NZ_JBHLST010000015.1"/>
</dbReference>
<comment type="caution">
    <text evidence="3">The sequence shown here is derived from an EMBL/GenBank/DDBJ whole genome shotgun (WGS) entry which is preliminary data.</text>
</comment>
<evidence type="ECO:0000259" key="2">
    <source>
        <dbReference type="SMART" id="SM00769"/>
    </source>
</evidence>
<dbReference type="EMBL" id="SMMU01000057">
    <property type="protein sequence ID" value="TCL15563.1"/>
    <property type="molecule type" value="Genomic_DNA"/>
</dbReference>
<dbReference type="Gene3D" id="2.60.40.1820">
    <property type="match status" value="1"/>
</dbReference>
<dbReference type="GO" id="GO:0009269">
    <property type="term" value="P:response to desiccation"/>
    <property type="evidence" value="ECO:0007669"/>
    <property type="project" value="InterPro"/>
</dbReference>
<dbReference type="AlphaFoldDB" id="A0A4R1P1N9"/>